<dbReference type="NCBIfam" id="TIGR00524">
    <property type="entry name" value="eIF-2B_rel"/>
    <property type="match status" value="1"/>
</dbReference>
<dbReference type="RefSeq" id="WP_273010349.1">
    <property type="nucleotide sequence ID" value="NZ_DAINLL010000013.1"/>
</dbReference>
<feature type="transmembrane region" description="Helical" evidence="4">
    <location>
        <begin position="57"/>
        <end position="77"/>
    </location>
</feature>
<sequence>MKKKKNNIKVPAQTDVIQAWIWNEKGLFLLDQRKLPLEEKYVFCNTINKVRKAIKELVVRGAPAIGICAAIGFTIGFKNFLEKTRTKKFSIQRISEEIGKLSLLLETARPTAVNLKWAVNRMKGVCEKFLKEVEKEPMTLETLKELYFILEKEALKIWEEDIEGNLSMATFGKDLIPEGGVLTHCNTGALATGGYGTALGVIREAYKHKKIFVFVDETRPFLQGARLTAWELSKLNIPYAIITDNSAGYLIKKGEVKAIIVGADRIALNGDTANKIGTYSLAVLAHYHKIPFFVAATSSTFDLEISSGEEIPIEKRPSKEVLSCGKTRVAPLNAKAYNFAFDITPGNLITAIITEKGVIYPPYSQNIPKIIKRNEN</sequence>
<dbReference type="HAMAP" id="MF_01678">
    <property type="entry name" value="Salvage_MtnA"/>
    <property type="match status" value="1"/>
</dbReference>
<organism evidence="5 6">
    <name type="scientific">Thermodesulfobacterium commune</name>
    <dbReference type="NCBI Taxonomy" id="1741"/>
    <lineage>
        <taxon>Bacteria</taxon>
        <taxon>Pseudomonadati</taxon>
        <taxon>Thermodesulfobacteriota</taxon>
        <taxon>Thermodesulfobacteria</taxon>
        <taxon>Thermodesulfobacteriales</taxon>
        <taxon>Thermodesulfobacteriaceae</taxon>
        <taxon>Thermodesulfobacterium</taxon>
    </lineage>
</organism>
<keyword evidence="4" id="KW-1133">Transmembrane helix</keyword>
<dbReference type="InterPro" id="IPR027363">
    <property type="entry name" value="M1Pi_N"/>
</dbReference>
<protein>
    <recommendedName>
        <fullName evidence="3">Methylthioribose-1-phosphate isomerase</fullName>
        <shortName evidence="3">M1Pi</shortName>
        <shortName evidence="3">MTR-1-P isomerase</shortName>
        <ecNumber evidence="3">5.3.1.23</ecNumber>
    </recommendedName>
    <alternativeName>
        <fullName evidence="3">S-methyl-5-thioribose-1-phosphate isomerase</fullName>
    </alternativeName>
</protein>
<feature type="binding site" evidence="3">
    <location>
        <begin position="60"/>
        <end position="62"/>
    </location>
    <ligand>
        <name>substrate</name>
    </ligand>
</feature>
<feature type="binding site" evidence="3">
    <location>
        <position position="223"/>
    </location>
    <ligand>
        <name>substrate</name>
    </ligand>
</feature>
<evidence type="ECO:0000256" key="1">
    <source>
        <dbReference type="ARBA" id="ARBA00022605"/>
    </source>
</evidence>
<keyword evidence="2 3" id="KW-0413">Isomerase</keyword>
<reference evidence="5 6" key="1">
    <citation type="journal article" date="2018" name="Nat. Biotechnol.">
        <title>A standardized bacterial taxonomy based on genome phylogeny substantially revises the tree of life.</title>
        <authorList>
            <person name="Parks D.H."/>
            <person name="Chuvochina M."/>
            <person name="Waite D.W."/>
            <person name="Rinke C."/>
            <person name="Skarshewski A."/>
            <person name="Chaumeil P.A."/>
            <person name="Hugenholtz P."/>
        </authorList>
    </citation>
    <scope>NUCLEOTIDE SEQUENCE [LARGE SCALE GENOMIC DNA]</scope>
    <source>
        <strain evidence="5">UBA12529</strain>
    </source>
</reference>
<dbReference type="AlphaFoldDB" id="A0A101FIJ9"/>
<dbReference type="GO" id="GO:0046523">
    <property type="term" value="F:S-methyl-5-thioribose-1-phosphate isomerase activity"/>
    <property type="evidence" value="ECO:0007669"/>
    <property type="project" value="UniProtKB-UniRule"/>
</dbReference>
<keyword evidence="4" id="KW-0812">Transmembrane</keyword>
<evidence type="ECO:0000256" key="2">
    <source>
        <dbReference type="ARBA" id="ARBA00023235"/>
    </source>
</evidence>
<dbReference type="PANTHER" id="PTHR43475:SF1">
    <property type="entry name" value="METHYLTHIORIBOSE-1-PHOSPHATE ISOMERASE"/>
    <property type="match status" value="1"/>
</dbReference>
<keyword evidence="1 3" id="KW-0028">Amino-acid biosynthesis</keyword>
<dbReference type="PANTHER" id="PTHR43475">
    <property type="entry name" value="METHYLTHIORIBOSE-1-PHOSPHATE ISOMERASE"/>
    <property type="match status" value="1"/>
</dbReference>
<dbReference type="SUPFAM" id="SSF100950">
    <property type="entry name" value="NagB/RpiA/CoA transferase-like"/>
    <property type="match status" value="1"/>
</dbReference>
<dbReference type="UniPathway" id="UPA00904">
    <property type="reaction ID" value="UER00874"/>
</dbReference>
<comment type="catalytic activity">
    <reaction evidence="3">
        <text>5-(methylsulfanyl)-alpha-D-ribose 1-phosphate = 5-(methylsulfanyl)-D-ribulose 1-phosphate</text>
        <dbReference type="Rhea" id="RHEA:19989"/>
        <dbReference type="ChEBI" id="CHEBI:58533"/>
        <dbReference type="ChEBI" id="CHEBI:58548"/>
        <dbReference type="EC" id="5.3.1.23"/>
    </reaction>
</comment>
<evidence type="ECO:0000313" key="6">
    <source>
        <dbReference type="Proteomes" id="UP000257240"/>
    </source>
</evidence>
<dbReference type="Gene3D" id="1.20.120.420">
    <property type="entry name" value="translation initiation factor eif-2b, domain 1"/>
    <property type="match status" value="1"/>
</dbReference>
<dbReference type="InterPro" id="IPR005251">
    <property type="entry name" value="IF-M1Pi"/>
</dbReference>
<dbReference type="FunFam" id="3.40.50.10470:FF:000006">
    <property type="entry name" value="Methylthioribose-1-phosphate isomerase"/>
    <property type="match status" value="1"/>
</dbReference>
<dbReference type="FunFam" id="1.20.120.420:FF:000003">
    <property type="entry name" value="Methylthioribose-1-phosphate isomerase"/>
    <property type="match status" value="1"/>
</dbReference>
<feature type="active site" description="Proton donor" evidence="3">
    <location>
        <position position="264"/>
    </location>
</feature>
<keyword evidence="3" id="KW-0486">Methionine biosynthesis</keyword>
<comment type="function">
    <text evidence="3">Catalyzes the interconversion of methylthioribose-1-phosphate (MTR-1-P) into methylthioribulose-1-phosphate (MTRu-1-P).</text>
</comment>
<dbReference type="Gene3D" id="3.40.50.10470">
    <property type="entry name" value="Translation initiation factor eif-2b, domain 2"/>
    <property type="match status" value="1"/>
</dbReference>
<accession>A0A101FIJ9</accession>
<evidence type="ECO:0000256" key="3">
    <source>
        <dbReference type="HAMAP-Rule" id="MF_01678"/>
    </source>
</evidence>
<comment type="caution">
    <text evidence="5">The sequence shown here is derived from an EMBL/GenBank/DDBJ whole genome shotgun (WGS) entry which is preliminary data.</text>
</comment>
<dbReference type="Pfam" id="PF01008">
    <property type="entry name" value="IF-2B"/>
    <property type="match status" value="1"/>
</dbReference>
<feature type="site" description="Transition state stabilizer" evidence="3">
    <location>
        <position position="185"/>
    </location>
</feature>
<feature type="binding site" evidence="3">
    <location>
        <position position="109"/>
    </location>
    <ligand>
        <name>substrate</name>
    </ligand>
</feature>
<evidence type="ECO:0000313" key="5">
    <source>
        <dbReference type="EMBL" id="HAA83272.1"/>
    </source>
</evidence>
<evidence type="ECO:0000256" key="4">
    <source>
        <dbReference type="SAM" id="Phobius"/>
    </source>
</evidence>
<dbReference type="InterPro" id="IPR000649">
    <property type="entry name" value="IF-2B-related"/>
</dbReference>
<dbReference type="NCBIfam" id="TIGR00512">
    <property type="entry name" value="salvage_mtnA"/>
    <property type="match status" value="1"/>
</dbReference>
<dbReference type="NCBIfam" id="NF004326">
    <property type="entry name" value="PRK05720.1"/>
    <property type="match status" value="1"/>
</dbReference>
<dbReference type="InterPro" id="IPR042529">
    <property type="entry name" value="IF_2B-like_C"/>
</dbReference>
<dbReference type="EC" id="5.3.1.23" evidence="3"/>
<name>A0A101FIJ9_9BACT</name>
<comment type="similarity">
    <text evidence="3">Belongs to the EIF-2B alpha/beta/delta subunits family. MtnA subfamily.</text>
</comment>
<dbReference type="InterPro" id="IPR011559">
    <property type="entry name" value="Initiation_fac_2B_a/b/d"/>
</dbReference>
<dbReference type="GO" id="GO:0019509">
    <property type="term" value="P:L-methionine salvage from methylthioadenosine"/>
    <property type="evidence" value="ECO:0007669"/>
    <property type="project" value="UniProtKB-UniRule"/>
</dbReference>
<feature type="binding site" evidence="3">
    <location>
        <begin position="274"/>
        <end position="275"/>
    </location>
    <ligand>
        <name>substrate</name>
    </ligand>
</feature>
<comment type="pathway">
    <text evidence="3">Amino-acid biosynthesis; L-methionine biosynthesis via salvage pathway; L-methionine from S-methyl-5-thio-alpha-D-ribose 1-phosphate: step 1/6.</text>
</comment>
<proteinExistence type="inferred from homology"/>
<dbReference type="EMBL" id="DLVE01000006">
    <property type="protein sequence ID" value="HAA83272.1"/>
    <property type="molecule type" value="Genomic_DNA"/>
</dbReference>
<gene>
    <name evidence="3 5" type="primary">mtnA</name>
    <name evidence="5" type="ORF">DCE01_00540</name>
</gene>
<dbReference type="Proteomes" id="UP000257240">
    <property type="component" value="Unassembled WGS sequence"/>
</dbReference>
<keyword evidence="4" id="KW-0472">Membrane</keyword>
<dbReference type="InterPro" id="IPR037171">
    <property type="entry name" value="NagB/RpiA_transferase-like"/>
</dbReference>